<feature type="compositionally biased region" description="Low complexity" evidence="2">
    <location>
        <begin position="26"/>
        <end position="41"/>
    </location>
</feature>
<evidence type="ECO:0000313" key="3">
    <source>
        <dbReference type="EMBL" id="GMI18811.1"/>
    </source>
</evidence>
<dbReference type="EMBL" id="BRXW01000347">
    <property type="protein sequence ID" value="GMI18811.1"/>
    <property type="molecule type" value="Genomic_DNA"/>
</dbReference>
<feature type="region of interest" description="Disordered" evidence="2">
    <location>
        <begin position="1"/>
        <end position="41"/>
    </location>
</feature>
<feature type="region of interest" description="Disordered" evidence="2">
    <location>
        <begin position="84"/>
        <end position="121"/>
    </location>
</feature>
<organism evidence="3 4">
    <name type="scientific">Triparma laevis f. longispina</name>
    <dbReference type="NCBI Taxonomy" id="1714387"/>
    <lineage>
        <taxon>Eukaryota</taxon>
        <taxon>Sar</taxon>
        <taxon>Stramenopiles</taxon>
        <taxon>Ochrophyta</taxon>
        <taxon>Bolidophyceae</taxon>
        <taxon>Parmales</taxon>
        <taxon>Triparmaceae</taxon>
        <taxon>Triparma</taxon>
    </lineage>
</organism>
<dbReference type="Proteomes" id="UP001165122">
    <property type="component" value="Unassembled WGS sequence"/>
</dbReference>
<feature type="region of interest" description="Disordered" evidence="2">
    <location>
        <begin position="923"/>
        <end position="953"/>
    </location>
</feature>
<evidence type="ECO:0000256" key="2">
    <source>
        <dbReference type="SAM" id="MobiDB-lite"/>
    </source>
</evidence>
<proteinExistence type="predicted"/>
<dbReference type="OrthoDB" id="205555at2759"/>
<feature type="compositionally biased region" description="Pro residues" evidence="2">
    <location>
        <begin position="1"/>
        <end position="10"/>
    </location>
</feature>
<sequence>MSTHPTPPPASTLTRPTYSTTARNLTSTSSFAPPTSTTYTSLSTTLSKTTSTLLTSRVAKKMNDLVDSSGSEIVLKRVSQARKLKQKRDMRTTRRNLEYNNNGEILNPSDSDSDPEEMSKSALLSSIGYTSGIQSSHINHGKFIPSPPPALDKENAARMFFSAGMVMKDAAASNGNENGREKIKMTTLQKLQAASGNSALAKFKKAAKTAVEEEKADVTTTRSRSKTTMMINQMRQFSTEAEKQREQHIKELKEKKILNSKGLRRSSKDGMLHDKFEDKNRLTFSPGGTLKRDINESPEPVRVTFNTNGEVERSSSPITSPKKKKEKFVCLSSHKEEHRVTGMLRAVRGEAKKSIIRKKVHDKLEVNKVSDTIKEAEKEEKGEKKKRLARVRNLINASRRLSEGVTTEEVTRNKTDNQDNVKGNDFWSQKHKLQDHEYEKRSRKESVSSLMHHLHHHEIKKDEEKSKVIKGKIAKEWFGMSEKVILRNLKDLPSCYIPLITTAVSLGNGFIRILEFIESREDCKLISEDYSSHRIGEIVDTFCYEDGEKIVIGPGKPYLAIYKYKKGKKIIVKGLKTVEEVKDVLTLLLKGGSGCLQKFCGKGERPEFVRCFMERKFLGGGRWKTDIKGVKFISKMPYLSGVNCCLDLVGVGGEGFECFELEGEVLEGLKGEMGIVGRQVERGWGGWRLERWGADWVEDEEGEWNLVNFLEVEGRKVEFKGEEEKESSLPSWAYEVKEKKNVKKIKCEGDFCNVPGGGRCFLEPDECFTVLGRSLVKSKQDRGIEVPSIMLRPAKMNQGHKVCKACHDEYVSSDMCRMVKAREKIEREEKEQEEKERMKNRKEKGWKSRMQIELEEKLKDEKEKVRLLMLKKKQAKWKIEQQVRAKSRGVSVSELSSDSSSSDDEEGESLRHRLKAQKLLKEKLAKKAAKKSDGHDDSSSSDSESSEDEAAIAARKAEKKEFAEIRHVERAEMSKIRSLQTKVIRMRRVTDAFATNHSPSKLKAQMKKKVEEAKKSFKERRQSMANTTTTFSKVMLLLKNKRALEGAGVTGLVKNAGGAVGNGMTVLREVEEGGGSEEKSEDEEDDDEVGEEIRKSIIQRAMAGTPK</sequence>
<feature type="compositionally biased region" description="Basic and acidic residues" evidence="2">
    <location>
        <begin position="923"/>
        <end position="938"/>
    </location>
</feature>
<keyword evidence="4" id="KW-1185">Reference proteome</keyword>
<feature type="compositionally biased region" description="Acidic residues" evidence="2">
    <location>
        <begin position="1072"/>
        <end position="1090"/>
    </location>
</feature>
<feature type="region of interest" description="Disordered" evidence="2">
    <location>
        <begin position="1068"/>
        <end position="1107"/>
    </location>
</feature>
<comment type="caution">
    <text evidence="3">The sequence shown here is derived from an EMBL/GenBank/DDBJ whole genome shotgun (WGS) entry which is preliminary data.</text>
</comment>
<feature type="region of interest" description="Disordered" evidence="2">
    <location>
        <begin position="888"/>
        <end position="910"/>
    </location>
</feature>
<protein>
    <submittedName>
        <fullName evidence="3">Uncharacterized protein</fullName>
    </submittedName>
</protein>
<feature type="compositionally biased region" description="Polar residues" evidence="2">
    <location>
        <begin position="11"/>
        <end position="25"/>
    </location>
</feature>
<name>A0A9W7FVJ8_9STRA</name>
<evidence type="ECO:0000256" key="1">
    <source>
        <dbReference type="SAM" id="Coils"/>
    </source>
</evidence>
<feature type="compositionally biased region" description="Low complexity" evidence="2">
    <location>
        <begin position="888"/>
        <end position="900"/>
    </location>
</feature>
<feature type="coiled-coil region" evidence="1">
    <location>
        <begin position="366"/>
        <end position="394"/>
    </location>
</feature>
<evidence type="ECO:0000313" key="4">
    <source>
        <dbReference type="Proteomes" id="UP001165122"/>
    </source>
</evidence>
<keyword evidence="1" id="KW-0175">Coiled coil</keyword>
<feature type="compositionally biased region" description="Basic and acidic residues" evidence="2">
    <location>
        <begin position="87"/>
        <end position="97"/>
    </location>
</feature>
<gene>
    <name evidence="3" type="ORF">TrLO_g11886</name>
</gene>
<reference evidence="4" key="1">
    <citation type="journal article" date="2023" name="Commun. Biol.">
        <title>Genome analysis of Parmales, the sister group of diatoms, reveals the evolutionary specialization of diatoms from phago-mixotrophs to photoautotrophs.</title>
        <authorList>
            <person name="Ban H."/>
            <person name="Sato S."/>
            <person name="Yoshikawa S."/>
            <person name="Yamada K."/>
            <person name="Nakamura Y."/>
            <person name="Ichinomiya M."/>
            <person name="Sato N."/>
            <person name="Blanc-Mathieu R."/>
            <person name="Endo H."/>
            <person name="Kuwata A."/>
            <person name="Ogata H."/>
        </authorList>
    </citation>
    <scope>NUCLEOTIDE SEQUENCE [LARGE SCALE GENOMIC DNA]</scope>
    <source>
        <strain evidence="4">NIES 3700</strain>
    </source>
</reference>
<accession>A0A9W7FVJ8</accession>
<dbReference type="AlphaFoldDB" id="A0A9W7FVJ8"/>
<feature type="region of interest" description="Disordered" evidence="2">
    <location>
        <begin position="825"/>
        <end position="847"/>
    </location>
</feature>